<evidence type="ECO:0000256" key="1">
    <source>
        <dbReference type="SAM" id="Phobius"/>
    </source>
</evidence>
<dbReference type="GeneID" id="70234002"/>
<dbReference type="RefSeq" id="XP_046062695.1">
    <property type="nucleotide sequence ID" value="XM_046202861.1"/>
</dbReference>
<protein>
    <submittedName>
        <fullName evidence="2">Uncharacterized protein</fullName>
    </submittedName>
</protein>
<feature type="transmembrane region" description="Helical" evidence="1">
    <location>
        <begin position="59"/>
        <end position="75"/>
    </location>
</feature>
<dbReference type="Proteomes" id="UP000769157">
    <property type="component" value="Unassembled WGS sequence"/>
</dbReference>
<keyword evidence="1" id="KW-0472">Membrane</keyword>
<reference evidence="2" key="1">
    <citation type="journal article" date="2021" name="Open Biol.">
        <title>Shared evolutionary footprints suggest mitochondrial oxidative damage underlies multiple complex I losses in fungi.</title>
        <authorList>
            <person name="Schikora-Tamarit M.A."/>
            <person name="Marcet-Houben M."/>
            <person name="Nosek J."/>
            <person name="Gabaldon T."/>
        </authorList>
    </citation>
    <scope>NUCLEOTIDE SEQUENCE</scope>
    <source>
        <strain evidence="2">CBS6075</strain>
    </source>
</reference>
<name>A0A9P8T6X9_9ASCO</name>
<accession>A0A9P8T6X9</accession>
<sequence>MFKFRAPFRWPFNCGFTSCGIRHDITISEVSCGVRTPEYDSSGEYTCWIVYDHRSGYDELIWVMTLLLILLYMVFQNCMPRACSDSNAANELVGGLLGSCEALNAFGVVSFRIIRELIALGSPLNADVFKMLSLNFSESLKLGSSSYGHQLLSPDTQSMEVLTLSNDRQNLARVDVLGNVLNNKLLHGLHGLDGVGAHVWQRNHIWLLHKLHVDVWLVFKHICTKRANLAAFQGRKQGALVDNGSSGRVDDNHPVLHLRNGVLVDRVLGGTVEWDVNRNDVRLFQQLVKRNVLSTAFQLSSKSVSVVIDDLLEPKRFGSVSHSTANSAHSVDTKHLSFGIVANWRACTLAGWPFTFQQVQGGELEVSQCSQQQVDMRVGCCCVHKRRNIGNLDSQFAALNSVHLVVSRTVVRNCFQLSGLLQQTQQLLVDQTSLLDTLKRSGNDVNVLELAGLQLLHKFVSRRS</sequence>
<dbReference type="EMBL" id="JAEUBE010000158">
    <property type="protein sequence ID" value="KAH3668281.1"/>
    <property type="molecule type" value="Genomic_DNA"/>
</dbReference>
<organism evidence="2 3">
    <name type="scientific">Ogataea philodendri</name>
    <dbReference type="NCBI Taxonomy" id="1378263"/>
    <lineage>
        <taxon>Eukaryota</taxon>
        <taxon>Fungi</taxon>
        <taxon>Dikarya</taxon>
        <taxon>Ascomycota</taxon>
        <taxon>Saccharomycotina</taxon>
        <taxon>Pichiomycetes</taxon>
        <taxon>Pichiales</taxon>
        <taxon>Pichiaceae</taxon>
        <taxon>Ogataea</taxon>
    </lineage>
</organism>
<keyword evidence="1" id="KW-1133">Transmembrane helix</keyword>
<reference evidence="2" key="2">
    <citation type="submission" date="2021-01" db="EMBL/GenBank/DDBJ databases">
        <authorList>
            <person name="Schikora-Tamarit M.A."/>
        </authorList>
    </citation>
    <scope>NUCLEOTIDE SEQUENCE</scope>
    <source>
        <strain evidence="2">CBS6075</strain>
    </source>
</reference>
<comment type="caution">
    <text evidence="2">The sequence shown here is derived from an EMBL/GenBank/DDBJ whole genome shotgun (WGS) entry which is preliminary data.</text>
</comment>
<evidence type="ECO:0000313" key="2">
    <source>
        <dbReference type="EMBL" id="KAH3668281.1"/>
    </source>
</evidence>
<evidence type="ECO:0000313" key="3">
    <source>
        <dbReference type="Proteomes" id="UP000769157"/>
    </source>
</evidence>
<keyword evidence="1" id="KW-0812">Transmembrane</keyword>
<proteinExistence type="predicted"/>
<dbReference type="AlphaFoldDB" id="A0A9P8T6X9"/>
<gene>
    <name evidence="2" type="ORF">OGAPHI_002035</name>
</gene>
<keyword evidence="3" id="KW-1185">Reference proteome</keyword>